<keyword evidence="3" id="KW-0238">DNA-binding</keyword>
<dbReference type="SMART" id="SM00422">
    <property type="entry name" value="HTH_MERR"/>
    <property type="match status" value="1"/>
</dbReference>
<dbReference type="Pfam" id="PF13411">
    <property type="entry name" value="MerR_1"/>
    <property type="match status" value="1"/>
</dbReference>
<accession>A0ABW4LUS1</accession>
<organism evidence="6 7">
    <name type="scientific">Bacillus salitolerans</name>
    <dbReference type="NCBI Taxonomy" id="1437434"/>
    <lineage>
        <taxon>Bacteria</taxon>
        <taxon>Bacillati</taxon>
        <taxon>Bacillota</taxon>
        <taxon>Bacilli</taxon>
        <taxon>Bacillales</taxon>
        <taxon>Bacillaceae</taxon>
        <taxon>Bacillus</taxon>
    </lineage>
</organism>
<name>A0ABW4LUS1_9BACI</name>
<dbReference type="InterPro" id="IPR047057">
    <property type="entry name" value="MerR_fam"/>
</dbReference>
<reference evidence="7" key="1">
    <citation type="journal article" date="2019" name="Int. J. Syst. Evol. Microbiol.">
        <title>The Global Catalogue of Microorganisms (GCM) 10K type strain sequencing project: providing services to taxonomists for standard genome sequencing and annotation.</title>
        <authorList>
            <consortium name="The Broad Institute Genomics Platform"/>
            <consortium name="The Broad Institute Genome Sequencing Center for Infectious Disease"/>
            <person name="Wu L."/>
            <person name="Ma J."/>
        </authorList>
    </citation>
    <scope>NUCLEOTIDE SEQUENCE [LARGE SCALE GENOMIC DNA]</scope>
    <source>
        <strain evidence="7">CCUG 49339</strain>
    </source>
</reference>
<dbReference type="PROSITE" id="PS50937">
    <property type="entry name" value="HTH_MERR_2"/>
    <property type="match status" value="1"/>
</dbReference>
<evidence type="ECO:0000256" key="3">
    <source>
        <dbReference type="ARBA" id="ARBA00023125"/>
    </source>
</evidence>
<keyword evidence="1" id="KW-0678">Repressor</keyword>
<dbReference type="Proteomes" id="UP001597214">
    <property type="component" value="Unassembled WGS sequence"/>
</dbReference>
<evidence type="ECO:0000313" key="7">
    <source>
        <dbReference type="Proteomes" id="UP001597214"/>
    </source>
</evidence>
<dbReference type="PANTHER" id="PTHR30204">
    <property type="entry name" value="REDOX-CYCLING DRUG-SENSING TRANSCRIPTIONAL ACTIVATOR SOXR"/>
    <property type="match status" value="1"/>
</dbReference>
<evidence type="ECO:0000256" key="4">
    <source>
        <dbReference type="ARBA" id="ARBA00023163"/>
    </source>
</evidence>
<keyword evidence="2" id="KW-0805">Transcription regulation</keyword>
<sequence length="257" mass="30181">MPMTINEFSVRTGLAASTLRFYDKKNLLKPSHRLDNGYRVYTDNQISSALIIHSLRQADVSIEDIKLFLDSSEEEKNQLISKWKKEVEAKLTSIQVAKQYLGGIRSRENHVHLMKWEERTTFIWFKHIVQRRIHPFQDVMIADAEQVKMLGVNVRPEIYIRTLESKGNTMVGEIGFILQNETHFTKRDHHEVYTEELEPTLFATMECNVTDQFACFQFIHMLQKFGFVTKGYKLERFESVTDCTFKYLIPLLQHGKN</sequence>
<evidence type="ECO:0000259" key="5">
    <source>
        <dbReference type="PROSITE" id="PS50937"/>
    </source>
</evidence>
<dbReference type="EMBL" id="JBHUEM010000051">
    <property type="protein sequence ID" value="MFD1738877.1"/>
    <property type="molecule type" value="Genomic_DNA"/>
</dbReference>
<keyword evidence="7" id="KW-1185">Reference proteome</keyword>
<evidence type="ECO:0000256" key="1">
    <source>
        <dbReference type="ARBA" id="ARBA00022491"/>
    </source>
</evidence>
<dbReference type="InterPro" id="IPR000551">
    <property type="entry name" value="MerR-type_HTH_dom"/>
</dbReference>
<dbReference type="InterPro" id="IPR009061">
    <property type="entry name" value="DNA-bd_dom_put_sf"/>
</dbReference>
<protein>
    <submittedName>
        <fullName evidence="6">MerR family transcriptional regulator</fullName>
    </submittedName>
</protein>
<keyword evidence="4" id="KW-0804">Transcription</keyword>
<gene>
    <name evidence="6" type="ORF">ACFSCX_20395</name>
</gene>
<dbReference type="SUPFAM" id="SSF46955">
    <property type="entry name" value="Putative DNA-binding domain"/>
    <property type="match status" value="1"/>
</dbReference>
<proteinExistence type="predicted"/>
<dbReference type="PANTHER" id="PTHR30204:SF69">
    <property type="entry name" value="MERR-FAMILY TRANSCRIPTIONAL REGULATOR"/>
    <property type="match status" value="1"/>
</dbReference>
<comment type="caution">
    <text evidence="6">The sequence shown here is derived from an EMBL/GenBank/DDBJ whole genome shotgun (WGS) entry which is preliminary data.</text>
</comment>
<evidence type="ECO:0000313" key="6">
    <source>
        <dbReference type="EMBL" id="MFD1738877.1"/>
    </source>
</evidence>
<dbReference type="Gene3D" id="1.10.1660.10">
    <property type="match status" value="1"/>
</dbReference>
<feature type="domain" description="HTH merR-type" evidence="5">
    <location>
        <begin position="1"/>
        <end position="71"/>
    </location>
</feature>
<evidence type="ECO:0000256" key="2">
    <source>
        <dbReference type="ARBA" id="ARBA00023015"/>
    </source>
</evidence>